<keyword evidence="2" id="KW-1185">Reference proteome</keyword>
<evidence type="ECO:0000313" key="1">
    <source>
        <dbReference type="EMBL" id="GMH03477.1"/>
    </source>
</evidence>
<protein>
    <submittedName>
        <fullName evidence="1">Uncharacterized protein</fullName>
    </submittedName>
</protein>
<accession>A0AAD3XGB2</accession>
<dbReference type="EMBL" id="BSYO01000004">
    <property type="protein sequence ID" value="GMH03477.1"/>
    <property type="molecule type" value="Genomic_DNA"/>
</dbReference>
<proteinExistence type="predicted"/>
<name>A0AAD3XGB2_NEPGR</name>
<gene>
    <name evidence="1" type="ORF">Nepgr_005316</name>
</gene>
<reference evidence="1" key="1">
    <citation type="submission" date="2023-05" db="EMBL/GenBank/DDBJ databases">
        <title>Nepenthes gracilis genome sequencing.</title>
        <authorList>
            <person name="Fukushima K."/>
        </authorList>
    </citation>
    <scope>NUCLEOTIDE SEQUENCE</scope>
    <source>
        <strain evidence="1">SING2019-196</strain>
    </source>
</reference>
<evidence type="ECO:0000313" key="2">
    <source>
        <dbReference type="Proteomes" id="UP001279734"/>
    </source>
</evidence>
<dbReference type="AlphaFoldDB" id="A0AAD3XGB2"/>
<comment type="caution">
    <text evidence="1">The sequence shown here is derived from an EMBL/GenBank/DDBJ whole genome shotgun (WGS) entry which is preliminary data.</text>
</comment>
<dbReference type="Proteomes" id="UP001279734">
    <property type="component" value="Unassembled WGS sequence"/>
</dbReference>
<sequence length="99" mass="10674">MVDDPLLGAIDPAAVGGFPLFLMQKGAGLGCFCMKWLWSPMLLEPYADVILAASSDAVLQDVDAASLARCQYALCCSWDQFHDLDAPQMVLTVNWAAAH</sequence>
<organism evidence="1 2">
    <name type="scientific">Nepenthes gracilis</name>
    <name type="common">Slender pitcher plant</name>
    <dbReference type="NCBI Taxonomy" id="150966"/>
    <lineage>
        <taxon>Eukaryota</taxon>
        <taxon>Viridiplantae</taxon>
        <taxon>Streptophyta</taxon>
        <taxon>Embryophyta</taxon>
        <taxon>Tracheophyta</taxon>
        <taxon>Spermatophyta</taxon>
        <taxon>Magnoliopsida</taxon>
        <taxon>eudicotyledons</taxon>
        <taxon>Gunneridae</taxon>
        <taxon>Pentapetalae</taxon>
        <taxon>Caryophyllales</taxon>
        <taxon>Nepenthaceae</taxon>
        <taxon>Nepenthes</taxon>
    </lineage>
</organism>